<dbReference type="CDD" id="cd06261">
    <property type="entry name" value="TM_PBP2"/>
    <property type="match status" value="1"/>
</dbReference>
<sequence length="289" mass="31260">MSTTAATRERAADTRARQPGHSRWGWLLSLLAWVLGILFILPVAWTVYVSFHQEVDAAVSPPDFLAPLTTDQYEKVFGSRARPALINSLMAAGFSTLFVIALAVPAAYATGVKPIRQARGVLQWILSTKFLPLIAALVPVYVVFQRLGLLDNIWALVVFYTGMNLPIAIWMMHSFLKEIPKDIMSAAEVDGASLWRILTSIVLPLAMPGIAATGLICFILAWNEFMFALNLTATVAGTSSVYLVSFITSEGLFIAQLSAAALVVSIPVVIAGWVAQDKLVQGLSLGAVK</sequence>
<feature type="transmembrane region" description="Helical" evidence="7">
    <location>
        <begin position="84"/>
        <end position="109"/>
    </location>
</feature>
<dbReference type="InterPro" id="IPR035906">
    <property type="entry name" value="MetI-like_sf"/>
</dbReference>
<feature type="transmembrane region" description="Helical" evidence="7">
    <location>
        <begin position="252"/>
        <end position="275"/>
    </location>
</feature>
<keyword evidence="5 7" id="KW-1133">Transmembrane helix</keyword>
<feature type="transmembrane region" description="Helical" evidence="7">
    <location>
        <begin position="153"/>
        <end position="176"/>
    </location>
</feature>
<evidence type="ECO:0000256" key="3">
    <source>
        <dbReference type="ARBA" id="ARBA00022475"/>
    </source>
</evidence>
<keyword evidence="2 7" id="KW-0813">Transport</keyword>
<evidence type="ECO:0000256" key="5">
    <source>
        <dbReference type="ARBA" id="ARBA00022989"/>
    </source>
</evidence>
<comment type="similarity">
    <text evidence="7">Belongs to the binding-protein-dependent transport system permease family.</text>
</comment>
<accession>A0A1G9ID12</accession>
<keyword evidence="10" id="KW-1185">Reference proteome</keyword>
<organism evidence="9 10">
    <name type="scientific">Tessaracoccus oleiagri</name>
    <dbReference type="NCBI Taxonomy" id="686624"/>
    <lineage>
        <taxon>Bacteria</taxon>
        <taxon>Bacillati</taxon>
        <taxon>Actinomycetota</taxon>
        <taxon>Actinomycetes</taxon>
        <taxon>Propionibacteriales</taxon>
        <taxon>Propionibacteriaceae</taxon>
        <taxon>Tessaracoccus</taxon>
    </lineage>
</organism>
<dbReference type="PROSITE" id="PS50928">
    <property type="entry name" value="ABC_TM1"/>
    <property type="match status" value="1"/>
</dbReference>
<evidence type="ECO:0000256" key="2">
    <source>
        <dbReference type="ARBA" id="ARBA00022448"/>
    </source>
</evidence>
<proteinExistence type="inferred from homology"/>
<dbReference type="InterPro" id="IPR000515">
    <property type="entry name" value="MetI-like"/>
</dbReference>
<keyword evidence="4 7" id="KW-0812">Transmembrane</keyword>
<dbReference type="STRING" id="686624.SAMN04488242_0870"/>
<evidence type="ECO:0000259" key="8">
    <source>
        <dbReference type="PROSITE" id="PS50928"/>
    </source>
</evidence>
<evidence type="ECO:0000256" key="6">
    <source>
        <dbReference type="ARBA" id="ARBA00023136"/>
    </source>
</evidence>
<protein>
    <submittedName>
        <fullName evidence="9">Sorbitol/mannitol transport system permease protein</fullName>
    </submittedName>
</protein>
<dbReference type="PANTHER" id="PTHR32243:SF52">
    <property type="entry name" value="ABC TRANSPORTER PERMEASE PROTEIN"/>
    <property type="match status" value="1"/>
</dbReference>
<dbReference type="Gene3D" id="1.10.3720.10">
    <property type="entry name" value="MetI-like"/>
    <property type="match status" value="1"/>
</dbReference>
<comment type="subcellular location">
    <subcellularLocation>
        <location evidence="1 7">Cell membrane</location>
        <topology evidence="1 7">Multi-pass membrane protein</topology>
    </subcellularLocation>
</comment>
<dbReference type="InterPro" id="IPR050901">
    <property type="entry name" value="BP-dep_ABC_trans_perm"/>
</dbReference>
<dbReference type="GO" id="GO:0005886">
    <property type="term" value="C:plasma membrane"/>
    <property type="evidence" value="ECO:0007669"/>
    <property type="project" value="UniProtKB-SubCell"/>
</dbReference>
<dbReference type="SUPFAM" id="SSF161098">
    <property type="entry name" value="MetI-like"/>
    <property type="match status" value="1"/>
</dbReference>
<evidence type="ECO:0000256" key="4">
    <source>
        <dbReference type="ARBA" id="ARBA00022692"/>
    </source>
</evidence>
<name>A0A1G9ID12_9ACTN</name>
<dbReference type="GO" id="GO:0055085">
    <property type="term" value="P:transmembrane transport"/>
    <property type="evidence" value="ECO:0007669"/>
    <property type="project" value="InterPro"/>
</dbReference>
<evidence type="ECO:0000256" key="7">
    <source>
        <dbReference type="RuleBase" id="RU363032"/>
    </source>
</evidence>
<evidence type="ECO:0000313" key="9">
    <source>
        <dbReference type="EMBL" id="SDL23120.1"/>
    </source>
</evidence>
<feature type="transmembrane region" description="Helical" evidence="7">
    <location>
        <begin position="227"/>
        <end position="245"/>
    </location>
</feature>
<feature type="transmembrane region" description="Helical" evidence="7">
    <location>
        <begin position="197"/>
        <end position="221"/>
    </location>
</feature>
<feature type="transmembrane region" description="Helical" evidence="7">
    <location>
        <begin position="121"/>
        <end position="141"/>
    </location>
</feature>
<evidence type="ECO:0000313" key="10">
    <source>
        <dbReference type="Proteomes" id="UP000199475"/>
    </source>
</evidence>
<reference evidence="9 10" key="1">
    <citation type="submission" date="2016-10" db="EMBL/GenBank/DDBJ databases">
        <authorList>
            <person name="de Groot N.N."/>
        </authorList>
    </citation>
    <scope>NUCLEOTIDE SEQUENCE [LARGE SCALE GENOMIC DNA]</scope>
    <source>
        <strain evidence="9 10">CGMCC 1.9159</strain>
    </source>
</reference>
<dbReference type="RefSeq" id="WP_093249172.1">
    <property type="nucleotide sequence ID" value="NZ_FNGP01000001.1"/>
</dbReference>
<evidence type="ECO:0000256" key="1">
    <source>
        <dbReference type="ARBA" id="ARBA00004651"/>
    </source>
</evidence>
<dbReference type="Proteomes" id="UP000199475">
    <property type="component" value="Unassembled WGS sequence"/>
</dbReference>
<dbReference type="AlphaFoldDB" id="A0A1G9ID12"/>
<feature type="transmembrane region" description="Helical" evidence="7">
    <location>
        <begin position="24"/>
        <end position="45"/>
    </location>
</feature>
<dbReference type="OrthoDB" id="9794684at2"/>
<keyword evidence="6 7" id="KW-0472">Membrane</keyword>
<dbReference type="EMBL" id="FNGP01000001">
    <property type="protein sequence ID" value="SDL23120.1"/>
    <property type="molecule type" value="Genomic_DNA"/>
</dbReference>
<dbReference type="PANTHER" id="PTHR32243">
    <property type="entry name" value="MALTOSE TRANSPORT SYSTEM PERMEASE-RELATED"/>
    <property type="match status" value="1"/>
</dbReference>
<dbReference type="Pfam" id="PF00528">
    <property type="entry name" value="BPD_transp_1"/>
    <property type="match status" value="1"/>
</dbReference>
<gene>
    <name evidence="9" type="ORF">SAMN04488242_0870</name>
</gene>
<feature type="domain" description="ABC transmembrane type-1" evidence="8">
    <location>
        <begin position="85"/>
        <end position="275"/>
    </location>
</feature>
<keyword evidence="3" id="KW-1003">Cell membrane</keyword>